<sequence length="448" mass="49797">MPQPRRHRCGTLLLLLAGSSTAAASETLRGTLLVSHQAFVERLYISRRYERWFGGVAYLVLPGTAGRRRSHEATGATATVPSQDACDRYGVACFLARRGAGRDPYVAAYAQLFGQLATFSRRDEPPPWLRPHWRGTGGVTGAVVAHLDFWLDPPSFAHRVDACVESNLRRVRGHVIAEKRLCEVHPTHWLISTQVDAGALDLKRPWTLAAGLNRPPDDAVREFRVFGRYCLGGEALDVDREWTWGHDAKDQARRAWAASAPTRAKEPEACAAWADLFYLPSPIFADFAQLCGTQFKFHHEVSVPTALRFLEVEGRAPAPQFLDCWGCSQAWAKDPAVIDQHACGHRLDLGQRHVRDAFRHRLDRRPFARDAVLESQIYELDAEQGGAWDGKSLYWETERNLDRWTNGCCRLPSANQTACGCVGRDPPRTDAAAAVPCHGAYVPSTVVG</sequence>
<name>A0A7S3ZNI0_9STRA</name>
<evidence type="ECO:0000313" key="3">
    <source>
        <dbReference type="EMBL" id="CAH0370478.1"/>
    </source>
</evidence>
<protein>
    <submittedName>
        <fullName evidence="2">Uncharacterized protein</fullName>
    </submittedName>
</protein>
<proteinExistence type="predicted"/>
<keyword evidence="4" id="KW-1185">Reference proteome</keyword>
<evidence type="ECO:0000313" key="2">
    <source>
        <dbReference type="EMBL" id="CAE0688580.1"/>
    </source>
</evidence>
<organism evidence="2">
    <name type="scientific">Pelagomonas calceolata</name>
    <dbReference type="NCBI Taxonomy" id="35677"/>
    <lineage>
        <taxon>Eukaryota</taxon>
        <taxon>Sar</taxon>
        <taxon>Stramenopiles</taxon>
        <taxon>Ochrophyta</taxon>
        <taxon>Pelagophyceae</taxon>
        <taxon>Pelagomonadales</taxon>
        <taxon>Pelagomonadaceae</taxon>
        <taxon>Pelagomonas</taxon>
    </lineage>
</organism>
<accession>A0A7S3ZNI0</accession>
<feature type="chain" id="PRO_5036212258" evidence="1">
    <location>
        <begin position="25"/>
        <end position="448"/>
    </location>
</feature>
<dbReference type="Proteomes" id="UP000789595">
    <property type="component" value="Unassembled WGS sequence"/>
</dbReference>
<dbReference type="EMBL" id="CAKKNE010000003">
    <property type="protein sequence ID" value="CAH0370478.1"/>
    <property type="molecule type" value="Genomic_DNA"/>
</dbReference>
<dbReference type="AlphaFoldDB" id="A0A7S3ZNI0"/>
<gene>
    <name evidence="2" type="ORF">PCAL00307_LOCUS4014</name>
    <name evidence="3" type="ORF">PECAL_3P03710</name>
</gene>
<reference evidence="3" key="2">
    <citation type="submission" date="2021-11" db="EMBL/GenBank/DDBJ databases">
        <authorList>
            <consortium name="Genoscope - CEA"/>
            <person name="William W."/>
        </authorList>
    </citation>
    <scope>NUCLEOTIDE SEQUENCE</scope>
</reference>
<keyword evidence="1" id="KW-0732">Signal</keyword>
<evidence type="ECO:0000256" key="1">
    <source>
        <dbReference type="SAM" id="SignalP"/>
    </source>
</evidence>
<feature type="signal peptide" evidence="1">
    <location>
        <begin position="1"/>
        <end position="24"/>
    </location>
</feature>
<evidence type="ECO:0000313" key="4">
    <source>
        <dbReference type="Proteomes" id="UP000789595"/>
    </source>
</evidence>
<reference evidence="2" key="1">
    <citation type="submission" date="2021-01" db="EMBL/GenBank/DDBJ databases">
        <authorList>
            <person name="Corre E."/>
            <person name="Pelletier E."/>
            <person name="Niang G."/>
            <person name="Scheremetjew M."/>
            <person name="Finn R."/>
            <person name="Kale V."/>
            <person name="Holt S."/>
            <person name="Cochrane G."/>
            <person name="Meng A."/>
            <person name="Brown T."/>
            <person name="Cohen L."/>
        </authorList>
    </citation>
    <scope>NUCLEOTIDE SEQUENCE</scope>
    <source>
        <strain evidence="2">CCMP1756</strain>
    </source>
</reference>
<dbReference type="EMBL" id="HBIW01004926">
    <property type="protein sequence ID" value="CAE0688580.1"/>
    <property type="molecule type" value="Transcribed_RNA"/>
</dbReference>